<dbReference type="Proteomes" id="UP000239649">
    <property type="component" value="Unassembled WGS sequence"/>
</dbReference>
<organism evidence="3 4">
    <name type="scientific">Micractinium conductrix</name>
    <dbReference type="NCBI Taxonomy" id="554055"/>
    <lineage>
        <taxon>Eukaryota</taxon>
        <taxon>Viridiplantae</taxon>
        <taxon>Chlorophyta</taxon>
        <taxon>core chlorophytes</taxon>
        <taxon>Trebouxiophyceae</taxon>
        <taxon>Chlorellales</taxon>
        <taxon>Chlorellaceae</taxon>
        <taxon>Chlorella clade</taxon>
        <taxon>Micractinium</taxon>
    </lineage>
</organism>
<protein>
    <submittedName>
        <fullName evidence="3">Heme-binding 2-like</fullName>
    </submittedName>
</protein>
<feature type="chain" id="PRO_5015119678" evidence="2">
    <location>
        <begin position="24"/>
        <end position="233"/>
    </location>
</feature>
<gene>
    <name evidence="3" type="primary">g349</name>
    <name evidence="3" type="ORF">C2E20_0349</name>
</gene>
<sequence>MQRPVIAAVVVALALLAARPAGAVPLRAGADAALSAVDSDSPPWFCHNLDCPKYDVLEVKDAYETRYYKPGMWASTDVQSYAFSMAVSTGFKRLFEYIDGANNEAVKIPMTAPVRTTVGAAAGPFCKNNFTVSFFIPFPFQKKGAPKPNNPDVYLEEEAGSFTAYVAQKGGYVLDDWSVQSMVKGLTQALEADGKVFDNETFVTAGYDPPFRIAGRHNEVWLMATDAEQQSKL</sequence>
<feature type="signal peptide" evidence="2">
    <location>
        <begin position="1"/>
        <end position="23"/>
    </location>
</feature>
<name>A0A2P6VR57_9CHLO</name>
<dbReference type="OrthoDB" id="6424451at2759"/>
<dbReference type="PANTHER" id="PTHR11220">
    <property type="entry name" value="HEME-BINDING PROTEIN-RELATED"/>
    <property type="match status" value="1"/>
</dbReference>
<evidence type="ECO:0000256" key="2">
    <source>
        <dbReference type="SAM" id="SignalP"/>
    </source>
</evidence>
<evidence type="ECO:0000256" key="1">
    <source>
        <dbReference type="ARBA" id="ARBA00009817"/>
    </source>
</evidence>
<comment type="caution">
    <text evidence="3">The sequence shown here is derived from an EMBL/GenBank/DDBJ whole genome shotgun (WGS) entry which is preliminary data.</text>
</comment>
<dbReference type="EMBL" id="LHPF02000001">
    <property type="protein sequence ID" value="PSC76583.1"/>
    <property type="molecule type" value="Genomic_DNA"/>
</dbReference>
<dbReference type="Gene3D" id="3.20.80.10">
    <property type="entry name" value="Regulatory factor, effector binding domain"/>
    <property type="match status" value="1"/>
</dbReference>
<evidence type="ECO:0000313" key="4">
    <source>
        <dbReference type="Proteomes" id="UP000239649"/>
    </source>
</evidence>
<dbReference type="FunFam" id="3.20.80.10:FF:000002">
    <property type="entry name" value="Heme-binding protein 2"/>
    <property type="match status" value="1"/>
</dbReference>
<dbReference type="SUPFAM" id="SSF55136">
    <property type="entry name" value="Probable bacterial effector-binding domain"/>
    <property type="match status" value="1"/>
</dbReference>
<evidence type="ECO:0000313" key="3">
    <source>
        <dbReference type="EMBL" id="PSC76583.1"/>
    </source>
</evidence>
<keyword evidence="4" id="KW-1185">Reference proteome</keyword>
<reference evidence="3 4" key="1">
    <citation type="journal article" date="2018" name="Plant J.">
        <title>Genome sequences of Chlorella sorokiniana UTEX 1602 and Micractinium conductrix SAG 241.80: implications to maltose excretion by a green alga.</title>
        <authorList>
            <person name="Arriola M.B."/>
            <person name="Velmurugan N."/>
            <person name="Zhang Y."/>
            <person name="Plunkett M.H."/>
            <person name="Hondzo H."/>
            <person name="Barney B.M."/>
        </authorList>
    </citation>
    <scope>NUCLEOTIDE SEQUENCE [LARGE SCALE GENOMIC DNA]</scope>
    <source>
        <strain evidence="3 4">SAG 241.80</strain>
    </source>
</reference>
<dbReference type="Pfam" id="PF04832">
    <property type="entry name" value="SOUL"/>
    <property type="match status" value="1"/>
</dbReference>
<dbReference type="InterPro" id="IPR006917">
    <property type="entry name" value="SOUL_heme-bd"/>
</dbReference>
<dbReference type="PANTHER" id="PTHR11220:SF72">
    <property type="entry name" value="HEME-BINDING PROTEIN 2-LIKE ISOFORM X2"/>
    <property type="match status" value="1"/>
</dbReference>
<dbReference type="AlphaFoldDB" id="A0A2P6VR57"/>
<dbReference type="InterPro" id="IPR011256">
    <property type="entry name" value="Reg_factor_effector_dom_sf"/>
</dbReference>
<proteinExistence type="inferred from homology"/>
<keyword evidence="2" id="KW-0732">Signal</keyword>
<dbReference type="GO" id="GO:0020037">
    <property type="term" value="F:heme binding"/>
    <property type="evidence" value="ECO:0007669"/>
    <property type="project" value="TreeGrafter"/>
</dbReference>
<accession>A0A2P6VR57</accession>
<comment type="similarity">
    <text evidence="1">Belongs to the HEBP family.</text>
</comment>